<proteinExistence type="predicted"/>
<accession>A0A4P6LX64</accession>
<dbReference type="RefSeq" id="WP_130181040.1">
    <property type="nucleotide sequence ID" value="NZ_CP035945.1"/>
</dbReference>
<evidence type="ECO:0000313" key="2">
    <source>
        <dbReference type="Proteomes" id="UP000289794"/>
    </source>
</evidence>
<sequence length="183" mass="21364">MLERYLIEHCSPTLASIKTANLFNMPYKSWEELEEQLTSLTQQFAAKGISFSVVRRREGTALIYVYRRQKLKEDLARPGTAEFLKEYGYVDIDTDQAIRRLRMRLEEGENFPHEIGLFLGYPLGDVKGFIENAGKNSKCAGCWKVYCNECETMKLFEKFRKCREIYLRLWQQGNPVWKLAVAA</sequence>
<gene>
    <name evidence="1" type="ORF">PMF13cell1_02707</name>
</gene>
<dbReference type="Pfam" id="PF12672">
    <property type="entry name" value="DUF3793"/>
    <property type="match status" value="1"/>
</dbReference>
<evidence type="ECO:0000313" key="1">
    <source>
        <dbReference type="EMBL" id="QBE97154.1"/>
    </source>
</evidence>
<dbReference type="InterPro" id="IPR024523">
    <property type="entry name" value="DUF3793"/>
</dbReference>
<dbReference type="Proteomes" id="UP000289794">
    <property type="component" value="Chromosome"/>
</dbReference>
<dbReference type="KEGG" id="bpro:PMF13cell1_02707"/>
<dbReference type="EMBL" id="CP035945">
    <property type="protein sequence ID" value="QBE97154.1"/>
    <property type="molecule type" value="Genomic_DNA"/>
</dbReference>
<name>A0A4P6LX64_9FIRM</name>
<dbReference type="AlphaFoldDB" id="A0A4P6LX64"/>
<reference evidence="1 2" key="1">
    <citation type="submission" date="2019-01" db="EMBL/GenBank/DDBJ databases">
        <title>PMF-metabolizing Aryl O-demethylase.</title>
        <authorList>
            <person name="Kim M."/>
        </authorList>
    </citation>
    <scope>NUCLEOTIDE SEQUENCE [LARGE SCALE GENOMIC DNA]</scope>
    <source>
        <strain evidence="1 2">PMF1</strain>
    </source>
</reference>
<evidence type="ECO:0008006" key="3">
    <source>
        <dbReference type="Google" id="ProtNLM"/>
    </source>
</evidence>
<protein>
    <recommendedName>
        <fullName evidence="3">DUF3793 family protein</fullName>
    </recommendedName>
</protein>
<organism evidence="1 2">
    <name type="scientific">Blautia producta</name>
    <dbReference type="NCBI Taxonomy" id="33035"/>
    <lineage>
        <taxon>Bacteria</taxon>
        <taxon>Bacillati</taxon>
        <taxon>Bacillota</taxon>
        <taxon>Clostridia</taxon>
        <taxon>Lachnospirales</taxon>
        <taxon>Lachnospiraceae</taxon>
        <taxon>Blautia</taxon>
    </lineage>
</organism>